<evidence type="ECO:0000256" key="1">
    <source>
        <dbReference type="ARBA" id="ARBA00023015"/>
    </source>
</evidence>
<evidence type="ECO:0000256" key="2">
    <source>
        <dbReference type="ARBA" id="ARBA00023125"/>
    </source>
</evidence>
<proteinExistence type="predicted"/>
<evidence type="ECO:0000256" key="3">
    <source>
        <dbReference type="ARBA" id="ARBA00023163"/>
    </source>
</evidence>
<dbReference type="PANTHER" id="PTHR30055:SF151">
    <property type="entry name" value="TRANSCRIPTIONAL REGULATORY PROTEIN"/>
    <property type="match status" value="1"/>
</dbReference>
<dbReference type="RefSeq" id="WP_341417139.1">
    <property type="nucleotide sequence ID" value="NZ_JBBPCC010000012.1"/>
</dbReference>
<keyword evidence="7" id="KW-1185">Reference proteome</keyword>
<protein>
    <submittedName>
        <fullName evidence="6">TetR/AcrR family transcriptional regulator</fullName>
    </submittedName>
</protein>
<dbReference type="InterPro" id="IPR041478">
    <property type="entry name" value="TetR_C_27"/>
</dbReference>
<dbReference type="PRINTS" id="PR00455">
    <property type="entry name" value="HTHTETR"/>
</dbReference>
<evidence type="ECO:0000256" key="4">
    <source>
        <dbReference type="PROSITE-ProRule" id="PRU00335"/>
    </source>
</evidence>
<dbReference type="PROSITE" id="PS01081">
    <property type="entry name" value="HTH_TETR_1"/>
    <property type="match status" value="1"/>
</dbReference>
<feature type="domain" description="HTH tetR-type" evidence="5">
    <location>
        <begin position="6"/>
        <end position="66"/>
    </location>
</feature>
<dbReference type="PROSITE" id="PS50977">
    <property type="entry name" value="HTH_TETR_2"/>
    <property type="match status" value="1"/>
</dbReference>
<comment type="caution">
    <text evidence="6">The sequence shown here is derived from an EMBL/GenBank/DDBJ whole genome shotgun (WGS) entry which is preliminary data.</text>
</comment>
<dbReference type="SUPFAM" id="SSF46689">
    <property type="entry name" value="Homeodomain-like"/>
    <property type="match status" value="1"/>
</dbReference>
<dbReference type="Proteomes" id="UP001469365">
    <property type="component" value="Unassembled WGS sequence"/>
</dbReference>
<dbReference type="Pfam" id="PF17935">
    <property type="entry name" value="TetR_C_27"/>
    <property type="match status" value="1"/>
</dbReference>
<accession>A0ABU9DMC3</accession>
<dbReference type="InterPro" id="IPR050109">
    <property type="entry name" value="HTH-type_TetR-like_transc_reg"/>
</dbReference>
<organism evidence="6 7">
    <name type="scientific">Paenibacillus filicis</name>
    <dbReference type="NCBI Taxonomy" id="669464"/>
    <lineage>
        <taxon>Bacteria</taxon>
        <taxon>Bacillati</taxon>
        <taxon>Bacillota</taxon>
        <taxon>Bacilli</taxon>
        <taxon>Bacillales</taxon>
        <taxon>Paenibacillaceae</taxon>
        <taxon>Paenibacillus</taxon>
    </lineage>
</organism>
<dbReference type="Pfam" id="PF00440">
    <property type="entry name" value="TetR_N"/>
    <property type="match status" value="1"/>
</dbReference>
<name>A0ABU9DMC3_9BACL</name>
<sequence>MANEQALTKALILDTAEQVFRRFGPDKTSVVDIAKVLQVSHGTLYRHFASKAALREAVTERWLNVSIAQPLQEIADRTDVQATERLRIWFDALISAKRKYALEDPEMFAMYTAVTLDAAEMIQFHVQGLIQQIAGIIEEGIQAQELKAGSPGAIANGIFMATSRFHHPAHASEWRVQAVDTDFADVWHVLLGGIQL</sequence>
<gene>
    <name evidence="6" type="ORF">WMW72_19080</name>
</gene>
<feature type="DNA-binding region" description="H-T-H motif" evidence="4">
    <location>
        <begin position="29"/>
        <end position="48"/>
    </location>
</feature>
<evidence type="ECO:0000313" key="7">
    <source>
        <dbReference type="Proteomes" id="UP001469365"/>
    </source>
</evidence>
<dbReference type="EMBL" id="JBBPCC010000012">
    <property type="protein sequence ID" value="MEK8130012.1"/>
    <property type="molecule type" value="Genomic_DNA"/>
</dbReference>
<evidence type="ECO:0000259" key="5">
    <source>
        <dbReference type="PROSITE" id="PS50977"/>
    </source>
</evidence>
<dbReference type="InterPro" id="IPR001647">
    <property type="entry name" value="HTH_TetR"/>
</dbReference>
<dbReference type="InterPro" id="IPR023772">
    <property type="entry name" value="DNA-bd_HTH_TetR-type_CS"/>
</dbReference>
<dbReference type="InterPro" id="IPR036271">
    <property type="entry name" value="Tet_transcr_reg_TetR-rel_C_sf"/>
</dbReference>
<keyword evidence="2 4" id="KW-0238">DNA-binding</keyword>
<evidence type="ECO:0000313" key="6">
    <source>
        <dbReference type="EMBL" id="MEK8130012.1"/>
    </source>
</evidence>
<keyword evidence="1" id="KW-0805">Transcription regulation</keyword>
<dbReference type="SUPFAM" id="SSF48498">
    <property type="entry name" value="Tetracyclin repressor-like, C-terminal domain"/>
    <property type="match status" value="1"/>
</dbReference>
<keyword evidence="3" id="KW-0804">Transcription</keyword>
<dbReference type="PANTHER" id="PTHR30055">
    <property type="entry name" value="HTH-TYPE TRANSCRIPTIONAL REGULATOR RUTR"/>
    <property type="match status" value="1"/>
</dbReference>
<dbReference type="Gene3D" id="1.10.357.10">
    <property type="entry name" value="Tetracycline Repressor, domain 2"/>
    <property type="match status" value="1"/>
</dbReference>
<dbReference type="InterPro" id="IPR009057">
    <property type="entry name" value="Homeodomain-like_sf"/>
</dbReference>
<reference evidence="6 7" key="1">
    <citation type="submission" date="2024-04" db="EMBL/GenBank/DDBJ databases">
        <title>draft genome sequnece of Paenibacillus filicis.</title>
        <authorList>
            <person name="Kim D.-U."/>
        </authorList>
    </citation>
    <scope>NUCLEOTIDE SEQUENCE [LARGE SCALE GENOMIC DNA]</scope>
    <source>
        <strain evidence="6 7">KACC14197</strain>
    </source>
</reference>